<dbReference type="InterPro" id="IPR006439">
    <property type="entry name" value="HAD-SF_hydro_IA"/>
</dbReference>
<dbReference type="InterPro" id="IPR036412">
    <property type="entry name" value="HAD-like_sf"/>
</dbReference>
<keyword evidence="2 4" id="KW-0378">Hydrolase</keyword>
<dbReference type="PANTHER" id="PTHR46470">
    <property type="entry name" value="N-ACYLNEURAMINATE-9-PHOSPHATASE"/>
    <property type="match status" value="1"/>
</dbReference>
<sequence length="248" mass="28296">MRVQAVLFDVNHTLVDIHTDEHRDRVYRVIGHVLAYSGIHLRCGQLRDIYFATLHRQRDQNPEEHPEFDAVALWRTIVERHATAYTRSLPADRIEQLPRFLTELHRGLSRRRLHRYPHVRQVLDELRNHYRLGVVTDGQSAYARPELDELGLLGHFDPIVVSGELGFRKPDSRMFDIALRTLEIAPEQAVYVGNDAFRDVHGARQAGLHTVLYAADGRPDAAGCACSCTPDHVVTDHRQLPRLLASGS</sequence>
<protein>
    <submittedName>
        <fullName evidence="4">Hydrolase of the HAD superfamily</fullName>
    </submittedName>
</protein>
<dbReference type="InterPro" id="IPR023214">
    <property type="entry name" value="HAD_sf"/>
</dbReference>
<dbReference type="EMBL" id="JAGINU010000001">
    <property type="protein sequence ID" value="MBP2367879.1"/>
    <property type="molecule type" value="Genomic_DNA"/>
</dbReference>
<dbReference type="NCBIfam" id="TIGR01509">
    <property type="entry name" value="HAD-SF-IA-v3"/>
    <property type="match status" value="1"/>
</dbReference>
<accession>A0ABS4VVD2</accession>
<reference evidence="4 5" key="1">
    <citation type="submission" date="2021-03" db="EMBL/GenBank/DDBJ databases">
        <title>Sequencing the genomes of 1000 actinobacteria strains.</title>
        <authorList>
            <person name="Klenk H.-P."/>
        </authorList>
    </citation>
    <scope>NUCLEOTIDE SEQUENCE [LARGE SCALE GENOMIC DNA]</scope>
    <source>
        <strain evidence="4 5">DSM 45256</strain>
    </source>
</reference>
<gene>
    <name evidence="4" type="ORF">JOF36_003575</name>
</gene>
<dbReference type="SUPFAM" id="SSF56784">
    <property type="entry name" value="HAD-like"/>
    <property type="match status" value="1"/>
</dbReference>
<dbReference type="SFLD" id="SFLDG01129">
    <property type="entry name" value="C1.5:_HAD__Beta-PGM__Phosphata"/>
    <property type="match status" value="1"/>
</dbReference>
<evidence type="ECO:0000256" key="2">
    <source>
        <dbReference type="ARBA" id="ARBA00022801"/>
    </source>
</evidence>
<dbReference type="Proteomes" id="UP001519295">
    <property type="component" value="Unassembled WGS sequence"/>
</dbReference>
<comment type="cofactor">
    <cofactor evidence="1">
        <name>Mg(2+)</name>
        <dbReference type="ChEBI" id="CHEBI:18420"/>
    </cofactor>
</comment>
<dbReference type="InterPro" id="IPR051400">
    <property type="entry name" value="HAD-like_hydrolase"/>
</dbReference>
<dbReference type="RefSeq" id="WP_210028073.1">
    <property type="nucleotide sequence ID" value="NZ_JAGINU010000001.1"/>
</dbReference>
<name>A0ABS4VVD2_9PSEU</name>
<comment type="caution">
    <text evidence="4">The sequence shown here is derived from an EMBL/GenBank/DDBJ whole genome shotgun (WGS) entry which is preliminary data.</text>
</comment>
<evidence type="ECO:0000256" key="1">
    <source>
        <dbReference type="ARBA" id="ARBA00001946"/>
    </source>
</evidence>
<dbReference type="PRINTS" id="PR00413">
    <property type="entry name" value="HADHALOGNASE"/>
</dbReference>
<dbReference type="SFLD" id="SFLDS00003">
    <property type="entry name" value="Haloacid_Dehalogenase"/>
    <property type="match status" value="1"/>
</dbReference>
<evidence type="ECO:0000313" key="5">
    <source>
        <dbReference type="Proteomes" id="UP001519295"/>
    </source>
</evidence>
<evidence type="ECO:0000313" key="4">
    <source>
        <dbReference type="EMBL" id="MBP2367879.1"/>
    </source>
</evidence>
<dbReference type="Pfam" id="PF13419">
    <property type="entry name" value="HAD_2"/>
    <property type="match status" value="1"/>
</dbReference>
<keyword evidence="5" id="KW-1185">Reference proteome</keyword>
<dbReference type="Gene3D" id="3.40.50.1000">
    <property type="entry name" value="HAD superfamily/HAD-like"/>
    <property type="match status" value="1"/>
</dbReference>
<dbReference type="InterPro" id="IPR041492">
    <property type="entry name" value="HAD_2"/>
</dbReference>
<evidence type="ECO:0000256" key="3">
    <source>
        <dbReference type="ARBA" id="ARBA00022842"/>
    </source>
</evidence>
<proteinExistence type="predicted"/>
<dbReference type="Gene3D" id="1.20.120.710">
    <property type="entry name" value="Haloacid dehalogenase hydrolase-like domain"/>
    <property type="match status" value="1"/>
</dbReference>
<organism evidence="4 5">
    <name type="scientific">Pseudonocardia parietis</name>
    <dbReference type="NCBI Taxonomy" id="570936"/>
    <lineage>
        <taxon>Bacteria</taxon>
        <taxon>Bacillati</taxon>
        <taxon>Actinomycetota</taxon>
        <taxon>Actinomycetes</taxon>
        <taxon>Pseudonocardiales</taxon>
        <taxon>Pseudonocardiaceae</taxon>
        <taxon>Pseudonocardia</taxon>
    </lineage>
</organism>
<dbReference type="NCBIfam" id="TIGR01549">
    <property type="entry name" value="HAD-SF-IA-v1"/>
    <property type="match status" value="1"/>
</dbReference>
<dbReference type="GO" id="GO:0016787">
    <property type="term" value="F:hydrolase activity"/>
    <property type="evidence" value="ECO:0007669"/>
    <property type="project" value="UniProtKB-KW"/>
</dbReference>
<keyword evidence="3" id="KW-0460">Magnesium</keyword>